<dbReference type="Proteomes" id="UP000754710">
    <property type="component" value="Unassembled WGS sequence"/>
</dbReference>
<evidence type="ECO:0000256" key="3">
    <source>
        <dbReference type="ARBA" id="ARBA00022475"/>
    </source>
</evidence>
<dbReference type="InterPro" id="IPR001543">
    <property type="entry name" value="FliN-like_C"/>
</dbReference>
<dbReference type="InterPro" id="IPR012826">
    <property type="entry name" value="FliN"/>
</dbReference>
<sequence length="254" mass="24672">MSLIGKPAAHDPASAPVSDESAERAAQAVAPLLPAPGELVAGVVQPAVLVDAAAWAGAAVATLTGTADGTVAVLVGPDLVAALAESPMGPLELGAAVQPALDAAAAALGTTASAGRSLDASEVPAALAAATHSVPLLVGGSTAAVLLLGGTAPQVAPVRTATAAPAPVAQARPGIELLHGVAMDVTVELGRTRLSVRELLALTPGDVLELDRAAGSPADLLVNGRLIARGEVVVVDEDFALRITEIVAANAAAS</sequence>
<comment type="caution">
    <text evidence="9">The sequence shown here is derived from an EMBL/GenBank/DDBJ whole genome shotgun (WGS) entry which is preliminary data.</text>
</comment>
<dbReference type="InterPro" id="IPR051469">
    <property type="entry name" value="FliN/MopA/SpaO"/>
</dbReference>
<evidence type="ECO:0000313" key="9">
    <source>
        <dbReference type="EMBL" id="MBY9074023.1"/>
    </source>
</evidence>
<keyword evidence="4" id="KW-0145">Chemotaxis</keyword>
<evidence type="ECO:0000256" key="4">
    <source>
        <dbReference type="ARBA" id="ARBA00022500"/>
    </source>
</evidence>
<organism evidence="9 10">
    <name type="scientific">Nocardioides jiangsuensis</name>
    <dbReference type="NCBI Taxonomy" id="2866161"/>
    <lineage>
        <taxon>Bacteria</taxon>
        <taxon>Bacillati</taxon>
        <taxon>Actinomycetota</taxon>
        <taxon>Actinomycetes</taxon>
        <taxon>Propionibacteriales</taxon>
        <taxon>Nocardioidaceae</taxon>
        <taxon>Nocardioides</taxon>
    </lineage>
</organism>
<keyword evidence="9" id="KW-0282">Flagellum</keyword>
<keyword evidence="9" id="KW-0969">Cilium</keyword>
<dbReference type="PRINTS" id="PR00956">
    <property type="entry name" value="FLGMOTORFLIN"/>
</dbReference>
<dbReference type="EMBL" id="JAIEZQ010000001">
    <property type="protein sequence ID" value="MBY9074023.1"/>
    <property type="molecule type" value="Genomic_DNA"/>
</dbReference>
<dbReference type="PANTHER" id="PTHR43484">
    <property type="match status" value="1"/>
</dbReference>
<dbReference type="Gene3D" id="2.30.330.10">
    <property type="entry name" value="SpoA-like"/>
    <property type="match status" value="1"/>
</dbReference>
<keyword evidence="5" id="KW-0283">Flagellar rotation</keyword>
<dbReference type="SUPFAM" id="SSF101801">
    <property type="entry name" value="Surface presentation of antigens (SPOA)"/>
    <property type="match status" value="1"/>
</dbReference>
<keyword evidence="3" id="KW-1003">Cell membrane</keyword>
<evidence type="ECO:0000256" key="6">
    <source>
        <dbReference type="ARBA" id="ARBA00023136"/>
    </source>
</evidence>
<dbReference type="Pfam" id="PF01052">
    <property type="entry name" value="FliMN_C"/>
    <property type="match status" value="1"/>
</dbReference>
<keyword evidence="6" id="KW-0472">Membrane</keyword>
<evidence type="ECO:0000256" key="2">
    <source>
        <dbReference type="ARBA" id="ARBA00009226"/>
    </source>
</evidence>
<evidence type="ECO:0000259" key="8">
    <source>
        <dbReference type="Pfam" id="PF01052"/>
    </source>
</evidence>
<proteinExistence type="inferred from homology"/>
<dbReference type="InterPro" id="IPR001172">
    <property type="entry name" value="FliN_T3SS_HrcQb"/>
</dbReference>
<comment type="similarity">
    <text evidence="2">Belongs to the FliN/MopA/SpaO family.</text>
</comment>
<dbReference type="InterPro" id="IPR036429">
    <property type="entry name" value="SpoA-like_sf"/>
</dbReference>
<dbReference type="NCBIfam" id="TIGR02480">
    <property type="entry name" value="fliN"/>
    <property type="match status" value="1"/>
</dbReference>
<gene>
    <name evidence="9" type="primary">fliN</name>
    <name evidence="9" type="ORF">K1X13_04220</name>
</gene>
<keyword evidence="9" id="KW-0966">Cell projection</keyword>
<keyword evidence="10" id="KW-1185">Reference proteome</keyword>
<evidence type="ECO:0000256" key="1">
    <source>
        <dbReference type="ARBA" id="ARBA00004413"/>
    </source>
</evidence>
<accession>A0ABS7RG59</accession>
<feature type="domain" description="Flagellar motor switch protein FliN-like C-terminal" evidence="8">
    <location>
        <begin position="177"/>
        <end position="247"/>
    </location>
</feature>
<evidence type="ECO:0000313" key="10">
    <source>
        <dbReference type="Proteomes" id="UP000754710"/>
    </source>
</evidence>
<evidence type="ECO:0000256" key="7">
    <source>
        <dbReference type="SAM" id="MobiDB-lite"/>
    </source>
</evidence>
<reference evidence="9 10" key="1">
    <citation type="submission" date="2021-08" db="EMBL/GenBank/DDBJ databases">
        <title>Nocardioides bacterium WL0053 sp. nov., isolated from the sediment.</title>
        <authorList>
            <person name="Wang L."/>
            <person name="Zhang D."/>
            <person name="Zhang A."/>
        </authorList>
    </citation>
    <scope>NUCLEOTIDE SEQUENCE [LARGE SCALE GENOMIC DNA]</scope>
    <source>
        <strain evidence="9 10">WL0053</strain>
    </source>
</reference>
<dbReference type="PANTHER" id="PTHR43484:SF1">
    <property type="entry name" value="FLAGELLAR MOTOR SWITCH PROTEIN FLIN"/>
    <property type="match status" value="1"/>
</dbReference>
<feature type="region of interest" description="Disordered" evidence="7">
    <location>
        <begin position="1"/>
        <end position="20"/>
    </location>
</feature>
<name>A0ABS7RG59_9ACTN</name>
<protein>
    <submittedName>
        <fullName evidence="9">Flagellar motor switch protein FliN</fullName>
    </submittedName>
</protein>
<evidence type="ECO:0000256" key="5">
    <source>
        <dbReference type="ARBA" id="ARBA00022779"/>
    </source>
</evidence>
<comment type="subcellular location">
    <subcellularLocation>
        <location evidence="1">Cell membrane</location>
        <topology evidence="1">Peripheral membrane protein</topology>
        <orientation evidence="1">Cytoplasmic side</orientation>
    </subcellularLocation>
</comment>
<dbReference type="RefSeq" id="WP_221023750.1">
    <property type="nucleotide sequence ID" value="NZ_JAIEZQ010000001.1"/>
</dbReference>